<dbReference type="EMBL" id="CP144694">
    <property type="protein sequence ID" value="WVZ02925.1"/>
    <property type="molecule type" value="Genomic_DNA"/>
</dbReference>
<organism evidence="1 2">
    <name type="scientific">Vigna mungo</name>
    <name type="common">Black gram</name>
    <name type="synonym">Phaseolus mungo</name>
    <dbReference type="NCBI Taxonomy" id="3915"/>
    <lineage>
        <taxon>Eukaryota</taxon>
        <taxon>Viridiplantae</taxon>
        <taxon>Streptophyta</taxon>
        <taxon>Embryophyta</taxon>
        <taxon>Tracheophyta</taxon>
        <taxon>Spermatophyta</taxon>
        <taxon>Magnoliopsida</taxon>
        <taxon>eudicotyledons</taxon>
        <taxon>Gunneridae</taxon>
        <taxon>Pentapetalae</taxon>
        <taxon>rosids</taxon>
        <taxon>fabids</taxon>
        <taxon>Fabales</taxon>
        <taxon>Fabaceae</taxon>
        <taxon>Papilionoideae</taxon>
        <taxon>50 kb inversion clade</taxon>
        <taxon>NPAAA clade</taxon>
        <taxon>indigoferoid/millettioid clade</taxon>
        <taxon>Phaseoleae</taxon>
        <taxon>Vigna</taxon>
    </lineage>
</organism>
<evidence type="ECO:0000313" key="1">
    <source>
        <dbReference type="EMBL" id="WVZ02925.1"/>
    </source>
</evidence>
<protein>
    <submittedName>
        <fullName evidence="1">Uncharacterized protein</fullName>
    </submittedName>
</protein>
<proteinExistence type="predicted"/>
<gene>
    <name evidence="1" type="ORF">V8G54_023731</name>
</gene>
<accession>A0AAQ3N3P4</accession>
<dbReference type="Proteomes" id="UP001374535">
    <property type="component" value="Chromosome 7"/>
</dbReference>
<name>A0AAQ3N3P4_VIGMU</name>
<reference evidence="1 2" key="1">
    <citation type="journal article" date="2023" name="Life. Sci Alliance">
        <title>Evolutionary insights into 3D genome organization and epigenetic landscape of Vigna mungo.</title>
        <authorList>
            <person name="Junaid A."/>
            <person name="Singh B."/>
            <person name="Bhatia S."/>
        </authorList>
    </citation>
    <scope>NUCLEOTIDE SEQUENCE [LARGE SCALE GENOMIC DNA]</scope>
    <source>
        <strain evidence="1">Urdbean</strain>
    </source>
</reference>
<sequence>MTLLRSTNKSEELGLSHFLNESAGFACARQHYDGTPTAMGGWVEGRRDRLGFVYGQRHCEDIPAALGRHSGDTGWLGGGKTTPSRFCLGKPVVRRHSNSSGG</sequence>
<dbReference type="AlphaFoldDB" id="A0AAQ3N3P4"/>
<evidence type="ECO:0000313" key="2">
    <source>
        <dbReference type="Proteomes" id="UP001374535"/>
    </source>
</evidence>
<keyword evidence="2" id="KW-1185">Reference proteome</keyword>